<dbReference type="GO" id="GO:0000287">
    <property type="term" value="F:magnesium ion binding"/>
    <property type="evidence" value="ECO:0007669"/>
    <property type="project" value="UniProtKB-UniRule"/>
</dbReference>
<dbReference type="InterPro" id="IPR017961">
    <property type="entry name" value="DNA_pol_Y-fam_little_finger"/>
</dbReference>
<comment type="catalytic activity">
    <reaction evidence="12 13">
        <text>DNA(n) + a 2'-deoxyribonucleoside 5'-triphosphate = DNA(n+1) + diphosphate</text>
        <dbReference type="Rhea" id="RHEA:22508"/>
        <dbReference type="Rhea" id="RHEA-COMP:17339"/>
        <dbReference type="Rhea" id="RHEA-COMP:17340"/>
        <dbReference type="ChEBI" id="CHEBI:33019"/>
        <dbReference type="ChEBI" id="CHEBI:61560"/>
        <dbReference type="ChEBI" id="CHEBI:173112"/>
        <dbReference type="EC" id="2.7.7.7"/>
    </reaction>
</comment>
<dbReference type="Pfam" id="PF00817">
    <property type="entry name" value="IMS"/>
    <property type="match status" value="1"/>
</dbReference>
<organism evidence="15 16">
    <name type="scientific">Shouchella lehensis G1</name>
    <dbReference type="NCBI Taxonomy" id="1246626"/>
    <lineage>
        <taxon>Bacteria</taxon>
        <taxon>Bacillati</taxon>
        <taxon>Bacillota</taxon>
        <taxon>Bacilli</taxon>
        <taxon>Bacillales</taxon>
        <taxon>Bacillaceae</taxon>
        <taxon>Shouchella</taxon>
    </lineage>
</organism>
<dbReference type="Gene3D" id="3.30.70.270">
    <property type="match status" value="1"/>
</dbReference>
<evidence type="ECO:0000256" key="4">
    <source>
        <dbReference type="ARBA" id="ARBA00022679"/>
    </source>
</evidence>
<proteinExistence type="inferred from homology"/>
<dbReference type="Gene3D" id="1.10.150.20">
    <property type="entry name" value="5' to 3' exonuclease, C-terminal subdomain"/>
    <property type="match status" value="1"/>
</dbReference>
<dbReference type="GO" id="GO:0006281">
    <property type="term" value="P:DNA repair"/>
    <property type="evidence" value="ECO:0007669"/>
    <property type="project" value="UniProtKB-UniRule"/>
</dbReference>
<dbReference type="Pfam" id="PF21999">
    <property type="entry name" value="IMS_HHH_1"/>
    <property type="match status" value="1"/>
</dbReference>
<dbReference type="EMBL" id="CP003923">
    <property type="protein sequence ID" value="AIC96237.1"/>
    <property type="molecule type" value="Genomic_DNA"/>
</dbReference>
<dbReference type="SUPFAM" id="SSF56672">
    <property type="entry name" value="DNA/RNA polymerases"/>
    <property type="match status" value="1"/>
</dbReference>
<evidence type="ECO:0000259" key="14">
    <source>
        <dbReference type="PROSITE" id="PS50173"/>
    </source>
</evidence>
<comment type="similarity">
    <text evidence="2 13">Belongs to the DNA polymerase type-Y family.</text>
</comment>
<evidence type="ECO:0000256" key="7">
    <source>
        <dbReference type="ARBA" id="ARBA00022723"/>
    </source>
</evidence>
<keyword evidence="13" id="KW-0515">Mutator protein</keyword>
<dbReference type="PANTHER" id="PTHR11076:SF35">
    <property type="entry name" value="DNA REPAIR PROTEIN HOMOLOG YOBH"/>
    <property type="match status" value="1"/>
</dbReference>
<dbReference type="OrthoDB" id="9808813at2"/>
<dbReference type="InterPro" id="IPR036775">
    <property type="entry name" value="DNA_pol_Y-fam_lit_finger_sf"/>
</dbReference>
<reference evidence="15 16" key="1">
    <citation type="journal article" date="2014" name="Gene">
        <title>A comparative genomic analysis of the alkalitolerant soil bacterium Bacillus lehensis G1.</title>
        <authorList>
            <person name="Noor Y.M."/>
            <person name="Samsulrizal N.H."/>
            <person name="Jema'on N.A."/>
            <person name="Low K.O."/>
            <person name="Ramli A.N."/>
            <person name="Alias N.I."/>
            <person name="Damis S.I."/>
            <person name="Fuzi S.F."/>
            <person name="Isa M.N."/>
            <person name="Murad A.M."/>
            <person name="Raih M.F."/>
            <person name="Bakar F.D."/>
            <person name="Najimudin N."/>
            <person name="Mahadi N.M."/>
            <person name="Illias R.M."/>
        </authorList>
    </citation>
    <scope>NUCLEOTIDE SEQUENCE [LARGE SCALE GENOMIC DNA]</scope>
    <source>
        <strain evidence="15 16">G1</strain>
    </source>
</reference>
<comment type="cofactor">
    <cofactor evidence="13">
        <name>Mg(2+)</name>
        <dbReference type="ChEBI" id="CHEBI:18420"/>
    </cofactor>
    <text evidence="13">Binds 2 magnesium ions per subunit.</text>
</comment>
<dbReference type="PANTHER" id="PTHR11076">
    <property type="entry name" value="DNA REPAIR POLYMERASE UMUC / TRANSFERASE FAMILY MEMBER"/>
    <property type="match status" value="1"/>
</dbReference>
<dbReference type="HAMAP" id="MF_01113">
    <property type="entry name" value="DNApol_IV"/>
    <property type="match status" value="1"/>
</dbReference>
<dbReference type="PROSITE" id="PS50173">
    <property type="entry name" value="UMUC"/>
    <property type="match status" value="1"/>
</dbReference>
<dbReference type="EC" id="2.7.7.7" evidence="13"/>
<feature type="domain" description="UmuC" evidence="14">
    <location>
        <begin position="7"/>
        <end position="192"/>
    </location>
</feature>
<protein>
    <recommendedName>
        <fullName evidence="13">DNA polymerase IV</fullName>
        <shortName evidence="13">Pol IV</shortName>
        <ecNumber evidence="13">2.7.7.7</ecNumber>
    </recommendedName>
</protein>
<dbReference type="SUPFAM" id="SSF100879">
    <property type="entry name" value="Lesion bypass DNA polymerase (Y-family), little finger domain"/>
    <property type="match status" value="1"/>
</dbReference>
<dbReference type="PATRIC" id="fig|1246626.3.peg.3684"/>
<dbReference type="GO" id="GO:0009432">
    <property type="term" value="P:SOS response"/>
    <property type="evidence" value="ECO:0007669"/>
    <property type="project" value="TreeGrafter"/>
</dbReference>
<evidence type="ECO:0000313" key="16">
    <source>
        <dbReference type="Proteomes" id="UP000027142"/>
    </source>
</evidence>
<dbReference type="InterPro" id="IPR043128">
    <property type="entry name" value="Rev_trsase/Diguanyl_cyclase"/>
</dbReference>
<evidence type="ECO:0000256" key="5">
    <source>
        <dbReference type="ARBA" id="ARBA00022695"/>
    </source>
</evidence>
<dbReference type="Proteomes" id="UP000027142">
    <property type="component" value="Chromosome"/>
</dbReference>
<dbReference type="InterPro" id="IPR053848">
    <property type="entry name" value="IMS_HHH_1"/>
</dbReference>
<comment type="subcellular location">
    <subcellularLocation>
        <location evidence="1 13">Cytoplasm</location>
    </subcellularLocation>
</comment>
<dbReference type="GO" id="GO:0005829">
    <property type="term" value="C:cytosol"/>
    <property type="evidence" value="ECO:0007669"/>
    <property type="project" value="TreeGrafter"/>
</dbReference>
<keyword evidence="4 13" id="KW-0808">Transferase</keyword>
<dbReference type="eggNOG" id="COG0389">
    <property type="taxonomic scope" value="Bacteria"/>
</dbReference>
<dbReference type="HOGENOM" id="CLU_012348_5_0_9"/>
<dbReference type="GO" id="GO:0003887">
    <property type="term" value="F:DNA-directed DNA polymerase activity"/>
    <property type="evidence" value="ECO:0007669"/>
    <property type="project" value="UniProtKB-UniRule"/>
</dbReference>
<evidence type="ECO:0000256" key="3">
    <source>
        <dbReference type="ARBA" id="ARBA00022490"/>
    </source>
</evidence>
<keyword evidence="13" id="KW-0239">DNA-directed DNA polymerase</keyword>
<feature type="binding site" evidence="13">
    <location>
        <position position="11"/>
    </location>
    <ligand>
        <name>Mg(2+)</name>
        <dbReference type="ChEBI" id="CHEBI:18420"/>
    </ligand>
</feature>
<dbReference type="AlphaFoldDB" id="A0A060M1D2"/>
<evidence type="ECO:0000256" key="10">
    <source>
        <dbReference type="ARBA" id="ARBA00023125"/>
    </source>
</evidence>
<dbReference type="CDD" id="cd01700">
    <property type="entry name" value="PolY_Pol_V_umuC"/>
    <property type="match status" value="1"/>
</dbReference>
<keyword evidence="7 13" id="KW-0479">Metal-binding</keyword>
<dbReference type="GO" id="GO:0003684">
    <property type="term" value="F:damaged DNA binding"/>
    <property type="evidence" value="ECO:0007669"/>
    <property type="project" value="InterPro"/>
</dbReference>
<name>A0A060M1D2_9BACI</name>
<dbReference type="InterPro" id="IPR050116">
    <property type="entry name" value="DNA_polymerase-Y"/>
</dbReference>
<keyword evidence="11 13" id="KW-0234">DNA repair</keyword>
<feature type="site" description="Substrate discrimination" evidence="13">
    <location>
        <position position="16"/>
    </location>
</feature>
<keyword evidence="6 13" id="KW-0235">DNA replication</keyword>
<dbReference type="STRING" id="1246626.BleG1_3690"/>
<dbReference type="GO" id="GO:0042276">
    <property type="term" value="P:error-prone translesion synthesis"/>
    <property type="evidence" value="ECO:0007669"/>
    <property type="project" value="TreeGrafter"/>
</dbReference>
<feature type="binding site" evidence="13">
    <location>
        <position position="107"/>
    </location>
    <ligand>
        <name>Mg(2+)</name>
        <dbReference type="ChEBI" id="CHEBI:18420"/>
    </ligand>
</feature>
<keyword evidence="8 13" id="KW-0227">DNA damage</keyword>
<keyword evidence="16" id="KW-1185">Reference proteome</keyword>
<dbReference type="Gene3D" id="3.40.1170.60">
    <property type="match status" value="1"/>
</dbReference>
<evidence type="ECO:0000256" key="9">
    <source>
        <dbReference type="ARBA" id="ARBA00022842"/>
    </source>
</evidence>
<comment type="subunit">
    <text evidence="13">Monomer.</text>
</comment>
<evidence type="ECO:0000256" key="13">
    <source>
        <dbReference type="HAMAP-Rule" id="MF_01113"/>
    </source>
</evidence>
<evidence type="ECO:0000313" key="15">
    <source>
        <dbReference type="EMBL" id="AIC96237.1"/>
    </source>
</evidence>
<accession>A0A060M1D2</accession>
<gene>
    <name evidence="13" type="primary">dinB</name>
    <name evidence="15" type="ORF">BleG1_3690</name>
</gene>
<evidence type="ECO:0000256" key="2">
    <source>
        <dbReference type="ARBA" id="ARBA00010945"/>
    </source>
</evidence>
<comment type="function">
    <text evidence="13">Poorly processive, error-prone DNA polymerase involved in untargeted mutagenesis. Copies undamaged DNA at stalled replication forks, which arise in vivo from mismatched or misaligned primer ends. These misaligned primers can be extended by PolIV. Exhibits no 3'-5' exonuclease (proofreading) activity. May be involved in translesional synthesis, in conjunction with the beta clamp from PolIII.</text>
</comment>
<dbReference type="InterPro" id="IPR001126">
    <property type="entry name" value="UmuC"/>
</dbReference>
<keyword evidence="10 13" id="KW-0238">DNA-binding</keyword>
<keyword evidence="3 13" id="KW-0963">Cytoplasm</keyword>
<dbReference type="KEGG" id="ble:BleG1_3690"/>
<evidence type="ECO:0000256" key="6">
    <source>
        <dbReference type="ARBA" id="ARBA00022705"/>
    </source>
</evidence>
<dbReference type="NCBIfam" id="NF002848">
    <property type="entry name" value="PRK03103.1"/>
    <property type="match status" value="1"/>
</dbReference>
<keyword evidence="5 13" id="KW-0548">Nucleotidyltransferase</keyword>
<evidence type="ECO:0000256" key="12">
    <source>
        <dbReference type="ARBA" id="ARBA00049244"/>
    </source>
</evidence>
<keyword evidence="9 13" id="KW-0460">Magnesium</keyword>
<dbReference type="InterPro" id="IPR022880">
    <property type="entry name" value="DNApol_IV"/>
</dbReference>
<dbReference type="Pfam" id="PF11799">
    <property type="entry name" value="IMS_C"/>
    <property type="match status" value="1"/>
</dbReference>
<sequence length="414" mass="46566">MKNEKAILLLDMESFYASIEHAENLQYAGKPLVVSGDPNRRSGVILAACPLAKEKGIQNAERLYEAQQKCSDIVVVKPRMQKYVDVSLRISKLLGEYTDLVEPYSIDEQFMDVTGSQRLFGAPQEIASEIQERIKEEMNLRARVGIGENKVLAKLACDLFAKKNKSGIYTLTEDMMELEIWPRPISDLFGVGKRMAIHFKSMGIRTIGHLAQTEGSRIKEKFGLHGQVLWMSANGIDYSPVTRAAHAGRKGFGNGMTLPRDYTTKEDLHVVLLELCEEVCSRARHAGKMGATVSLGLNGASHVEKRSFHRQLTLPTETNITMEVFNGVNQLLEQHWDGFPVRRVSVGMTNLQSDQNWQMSLLDDNQNRDRLSQIGYVMDHIRDKYGKVAIQRASSLKQASQLVDRSKKIGGHYK</sequence>
<evidence type="ECO:0000256" key="8">
    <source>
        <dbReference type="ARBA" id="ARBA00022763"/>
    </source>
</evidence>
<dbReference type="RefSeq" id="WP_038484001.1">
    <property type="nucleotide sequence ID" value="NZ_CP003923.1"/>
</dbReference>
<evidence type="ECO:0000256" key="11">
    <source>
        <dbReference type="ARBA" id="ARBA00023204"/>
    </source>
</evidence>
<feature type="active site" evidence="13">
    <location>
        <position position="108"/>
    </location>
</feature>
<dbReference type="Gene3D" id="3.30.1490.100">
    <property type="entry name" value="DNA polymerase, Y-family, little finger domain"/>
    <property type="match status" value="1"/>
</dbReference>
<dbReference type="GO" id="GO:0006261">
    <property type="term" value="P:DNA-templated DNA replication"/>
    <property type="evidence" value="ECO:0007669"/>
    <property type="project" value="UniProtKB-UniRule"/>
</dbReference>
<evidence type="ECO:0000256" key="1">
    <source>
        <dbReference type="ARBA" id="ARBA00004496"/>
    </source>
</evidence>
<dbReference type="InterPro" id="IPR043502">
    <property type="entry name" value="DNA/RNA_pol_sf"/>
</dbReference>